<accession>A0ABQ5DKV2</accession>
<feature type="non-terminal residue" evidence="2">
    <location>
        <position position="1"/>
    </location>
</feature>
<feature type="compositionally biased region" description="Low complexity" evidence="1">
    <location>
        <begin position="35"/>
        <end position="51"/>
    </location>
</feature>
<reference evidence="2" key="2">
    <citation type="submission" date="2022-01" db="EMBL/GenBank/DDBJ databases">
        <authorList>
            <person name="Yamashiro T."/>
            <person name="Shiraishi A."/>
            <person name="Satake H."/>
            <person name="Nakayama K."/>
        </authorList>
    </citation>
    <scope>NUCLEOTIDE SEQUENCE</scope>
</reference>
<proteinExistence type="predicted"/>
<evidence type="ECO:0000256" key="1">
    <source>
        <dbReference type="SAM" id="MobiDB-lite"/>
    </source>
</evidence>
<name>A0ABQ5DKV2_9ASTR</name>
<feature type="compositionally biased region" description="Polar residues" evidence="1">
    <location>
        <begin position="12"/>
        <end position="28"/>
    </location>
</feature>
<dbReference type="Proteomes" id="UP001151760">
    <property type="component" value="Unassembled WGS sequence"/>
</dbReference>
<protein>
    <submittedName>
        <fullName evidence="2">Uncharacterized protein</fullName>
    </submittedName>
</protein>
<feature type="region of interest" description="Disordered" evidence="1">
    <location>
        <begin position="1"/>
        <end position="51"/>
    </location>
</feature>
<dbReference type="EMBL" id="BQNB010015420">
    <property type="protein sequence ID" value="GJT39851.1"/>
    <property type="molecule type" value="Genomic_DNA"/>
</dbReference>
<evidence type="ECO:0000313" key="3">
    <source>
        <dbReference type="Proteomes" id="UP001151760"/>
    </source>
</evidence>
<keyword evidence="3" id="KW-1185">Reference proteome</keyword>
<reference evidence="2" key="1">
    <citation type="journal article" date="2022" name="Int. J. Mol. Sci.">
        <title>Draft Genome of Tanacetum Coccineum: Genomic Comparison of Closely Related Tanacetum-Family Plants.</title>
        <authorList>
            <person name="Yamashiro T."/>
            <person name="Shiraishi A."/>
            <person name="Nakayama K."/>
            <person name="Satake H."/>
        </authorList>
    </citation>
    <scope>NUCLEOTIDE SEQUENCE</scope>
</reference>
<evidence type="ECO:0000313" key="2">
    <source>
        <dbReference type="EMBL" id="GJT39851.1"/>
    </source>
</evidence>
<organism evidence="2 3">
    <name type="scientific">Tanacetum coccineum</name>
    <dbReference type="NCBI Taxonomy" id="301880"/>
    <lineage>
        <taxon>Eukaryota</taxon>
        <taxon>Viridiplantae</taxon>
        <taxon>Streptophyta</taxon>
        <taxon>Embryophyta</taxon>
        <taxon>Tracheophyta</taxon>
        <taxon>Spermatophyta</taxon>
        <taxon>Magnoliopsida</taxon>
        <taxon>eudicotyledons</taxon>
        <taxon>Gunneridae</taxon>
        <taxon>Pentapetalae</taxon>
        <taxon>asterids</taxon>
        <taxon>campanulids</taxon>
        <taxon>Asterales</taxon>
        <taxon>Asteraceae</taxon>
        <taxon>Asteroideae</taxon>
        <taxon>Anthemideae</taxon>
        <taxon>Anthemidinae</taxon>
        <taxon>Tanacetum</taxon>
    </lineage>
</organism>
<gene>
    <name evidence="2" type="ORF">Tco_0939716</name>
</gene>
<sequence>VSNPNPIGVLNSVENDVNLGTNGETSNLARKEANSGESLSSKLGSSSTSATSIVEKIDKHERLIIDGKDGVESVDNEMASFLASKRVNYGTNSLLKQWMETYENVD</sequence>
<comment type="caution">
    <text evidence="2">The sequence shown here is derived from an EMBL/GenBank/DDBJ whole genome shotgun (WGS) entry which is preliminary data.</text>
</comment>